<evidence type="ECO:0000313" key="6">
    <source>
        <dbReference type="Proteomes" id="UP000268162"/>
    </source>
</evidence>
<evidence type="ECO:0000256" key="1">
    <source>
        <dbReference type="ARBA" id="ARBA00004123"/>
    </source>
</evidence>
<gene>
    <name evidence="5" type="ORF">BJ085DRAFT_30298</name>
</gene>
<keyword evidence="2" id="KW-0539">Nucleus</keyword>
<feature type="domain" description="FAM192A/Fyv6 N-terminal" evidence="4">
    <location>
        <begin position="10"/>
        <end position="112"/>
    </location>
</feature>
<feature type="compositionally biased region" description="Low complexity" evidence="3">
    <location>
        <begin position="183"/>
        <end position="199"/>
    </location>
</feature>
<protein>
    <recommendedName>
        <fullName evidence="4">FAM192A/Fyv6 N-terminal domain-containing protein</fullName>
    </recommendedName>
</protein>
<evidence type="ECO:0000259" key="4">
    <source>
        <dbReference type="Pfam" id="PF10187"/>
    </source>
</evidence>
<dbReference type="EMBL" id="ML002289">
    <property type="protein sequence ID" value="RKP39219.1"/>
    <property type="molecule type" value="Genomic_DNA"/>
</dbReference>
<name>A0A4V1J5I9_9FUNG</name>
<dbReference type="PANTHER" id="PTHR13495">
    <property type="entry name" value="NEFA-INTERACTING NUCLEAR PROTEIN NIP30"/>
    <property type="match status" value="1"/>
</dbReference>
<dbReference type="PANTHER" id="PTHR13495:SF0">
    <property type="entry name" value="PSME3-INTERACTING PROTEIN"/>
    <property type="match status" value="1"/>
</dbReference>
<dbReference type="InterPro" id="IPR039845">
    <property type="entry name" value="FAM192A"/>
</dbReference>
<feature type="region of interest" description="Disordered" evidence="3">
    <location>
        <begin position="151"/>
        <end position="243"/>
    </location>
</feature>
<dbReference type="STRING" id="215637.A0A4V1J5I9"/>
<feature type="region of interest" description="Disordered" evidence="3">
    <location>
        <begin position="1"/>
        <end position="48"/>
    </location>
</feature>
<evidence type="ECO:0000313" key="5">
    <source>
        <dbReference type="EMBL" id="RKP39219.1"/>
    </source>
</evidence>
<accession>A0A4V1J5I9</accession>
<organism evidence="5 6">
    <name type="scientific">Dimargaris cristalligena</name>
    <dbReference type="NCBI Taxonomy" id="215637"/>
    <lineage>
        <taxon>Eukaryota</taxon>
        <taxon>Fungi</taxon>
        <taxon>Fungi incertae sedis</taxon>
        <taxon>Zoopagomycota</taxon>
        <taxon>Kickxellomycotina</taxon>
        <taxon>Dimargaritomycetes</taxon>
        <taxon>Dimargaritales</taxon>
        <taxon>Dimargaritaceae</taxon>
        <taxon>Dimargaris</taxon>
    </lineage>
</organism>
<keyword evidence="6" id="KW-1185">Reference proteome</keyword>
<dbReference type="Pfam" id="PF10187">
    <property type="entry name" value="FAM192A_Fyv6_N"/>
    <property type="match status" value="1"/>
</dbReference>
<feature type="compositionally biased region" description="Basic and acidic residues" evidence="3">
    <location>
        <begin position="232"/>
        <end position="243"/>
    </location>
</feature>
<dbReference type="Proteomes" id="UP000268162">
    <property type="component" value="Unassembled WGS sequence"/>
</dbReference>
<dbReference type="InterPro" id="IPR019331">
    <property type="entry name" value="FAM192A/Fyv6_N"/>
</dbReference>
<dbReference type="GO" id="GO:0005634">
    <property type="term" value="C:nucleus"/>
    <property type="evidence" value="ECO:0007669"/>
    <property type="project" value="UniProtKB-SubCell"/>
</dbReference>
<sequence length="243" mass="27058">MSSSKLSVQFVSEAELEERRRKRQEEWEKARAAGRDVPHPDEVVDKRPLFERLREQRQMKEDDENEKLRAHNLAMHQPTKEQVEILSNLEAYQRQVEDQKRQEEIDALELFRKEVSKRRLGTADQPPVGDLAAQVHLDPIPKPTATVAIPISSFRPKRSRPLDLIQDMVRLPKKAVTNPPPSTSTTTTAAAGNSTAPSKAPTPPPAPPTSGLLSLVGDYGDSSDASDNDSDSDGKPEADRSDE</sequence>
<feature type="compositionally biased region" description="Polar residues" evidence="3">
    <location>
        <begin position="1"/>
        <end position="10"/>
    </location>
</feature>
<evidence type="ECO:0000256" key="2">
    <source>
        <dbReference type="ARBA" id="ARBA00023242"/>
    </source>
</evidence>
<feature type="compositionally biased region" description="Basic and acidic residues" evidence="3">
    <location>
        <begin position="17"/>
        <end position="48"/>
    </location>
</feature>
<comment type="subcellular location">
    <subcellularLocation>
        <location evidence="1">Nucleus</location>
    </subcellularLocation>
</comment>
<reference evidence="6" key="1">
    <citation type="journal article" date="2018" name="Nat. Microbiol.">
        <title>Leveraging single-cell genomics to expand the fungal tree of life.</title>
        <authorList>
            <person name="Ahrendt S.R."/>
            <person name="Quandt C.A."/>
            <person name="Ciobanu D."/>
            <person name="Clum A."/>
            <person name="Salamov A."/>
            <person name="Andreopoulos B."/>
            <person name="Cheng J.F."/>
            <person name="Woyke T."/>
            <person name="Pelin A."/>
            <person name="Henrissat B."/>
            <person name="Reynolds N.K."/>
            <person name="Benny G.L."/>
            <person name="Smith M.E."/>
            <person name="James T.Y."/>
            <person name="Grigoriev I.V."/>
        </authorList>
    </citation>
    <scope>NUCLEOTIDE SEQUENCE [LARGE SCALE GENOMIC DNA]</scope>
    <source>
        <strain evidence="6">RSA 468</strain>
    </source>
</reference>
<proteinExistence type="predicted"/>
<dbReference type="AlphaFoldDB" id="A0A4V1J5I9"/>
<evidence type="ECO:0000256" key="3">
    <source>
        <dbReference type="SAM" id="MobiDB-lite"/>
    </source>
</evidence>